<dbReference type="GO" id="GO:0016853">
    <property type="term" value="F:isomerase activity"/>
    <property type="evidence" value="ECO:0007669"/>
    <property type="project" value="UniProtKB-KW"/>
</dbReference>
<dbReference type="OrthoDB" id="75169at2759"/>
<evidence type="ECO:0000313" key="4">
    <source>
        <dbReference type="Proteomes" id="UP000440578"/>
    </source>
</evidence>
<gene>
    <name evidence="3" type="primary">Pbld_1</name>
    <name evidence="3" type="ORF">FJT64_005873</name>
</gene>
<dbReference type="PANTHER" id="PTHR13774">
    <property type="entry name" value="PHENAZINE BIOSYNTHESIS PROTEIN"/>
    <property type="match status" value="1"/>
</dbReference>
<name>A0A6A4VJT1_AMPAM</name>
<dbReference type="GO" id="GO:0005737">
    <property type="term" value="C:cytoplasm"/>
    <property type="evidence" value="ECO:0007669"/>
    <property type="project" value="TreeGrafter"/>
</dbReference>
<evidence type="ECO:0000256" key="1">
    <source>
        <dbReference type="ARBA" id="ARBA00008270"/>
    </source>
</evidence>
<keyword evidence="4" id="KW-1185">Reference proteome</keyword>
<reference evidence="3 4" key="1">
    <citation type="submission" date="2019-07" db="EMBL/GenBank/DDBJ databases">
        <title>Draft genome assembly of a fouling barnacle, Amphibalanus amphitrite (Darwin, 1854): The first reference genome for Thecostraca.</title>
        <authorList>
            <person name="Kim W."/>
        </authorList>
    </citation>
    <scope>NUCLEOTIDE SEQUENCE [LARGE SCALE GENOMIC DNA]</scope>
    <source>
        <strain evidence="3">SNU_AA5</strain>
        <tissue evidence="3">Soma without cirri and trophi</tissue>
    </source>
</reference>
<dbReference type="PANTHER" id="PTHR13774:SF17">
    <property type="entry name" value="PHENAZINE BIOSYNTHESIS-LIKE DOMAIN-CONTAINING PROTEIN"/>
    <property type="match status" value="1"/>
</dbReference>
<dbReference type="Pfam" id="PF02567">
    <property type="entry name" value="PhzC-PhzF"/>
    <property type="match status" value="1"/>
</dbReference>
<dbReference type="AlphaFoldDB" id="A0A6A4VJT1"/>
<dbReference type="SUPFAM" id="SSF54506">
    <property type="entry name" value="Diaminopimelate epimerase-like"/>
    <property type="match status" value="1"/>
</dbReference>
<keyword evidence="2" id="KW-0413">Isomerase</keyword>
<sequence>MEGRSIEVFTVNAFTAEPFAGNPASVCLLEDPSPPDALLQGIAAQMNHSETAFVTRLSEGDQFDTADTFRLRWFTPTTEVKLCGHGTMAAAAVLFKVQFLDRDRNVVVGNKQPQLTFVTRWELRLTAVRDEDRIELELPLNAPQPVPAERFAQLAAAVCGQLPVAESQLSEETGKLLLRLEDSCTVRQLEELKVRGKRGRDTRAYVLHGEMFRDGKLLSQGVHSCA</sequence>
<organism evidence="3 4">
    <name type="scientific">Amphibalanus amphitrite</name>
    <name type="common">Striped barnacle</name>
    <name type="synonym">Balanus amphitrite</name>
    <dbReference type="NCBI Taxonomy" id="1232801"/>
    <lineage>
        <taxon>Eukaryota</taxon>
        <taxon>Metazoa</taxon>
        <taxon>Ecdysozoa</taxon>
        <taxon>Arthropoda</taxon>
        <taxon>Crustacea</taxon>
        <taxon>Multicrustacea</taxon>
        <taxon>Cirripedia</taxon>
        <taxon>Thoracica</taxon>
        <taxon>Thoracicalcarea</taxon>
        <taxon>Balanomorpha</taxon>
        <taxon>Balanoidea</taxon>
        <taxon>Balanidae</taxon>
        <taxon>Amphibalaninae</taxon>
        <taxon>Amphibalanus</taxon>
    </lineage>
</organism>
<evidence type="ECO:0000313" key="3">
    <source>
        <dbReference type="EMBL" id="KAF0296647.1"/>
    </source>
</evidence>
<comment type="caution">
    <text evidence="3">The sequence shown here is derived from an EMBL/GenBank/DDBJ whole genome shotgun (WGS) entry which is preliminary data.</text>
</comment>
<dbReference type="Proteomes" id="UP000440578">
    <property type="component" value="Unassembled WGS sequence"/>
</dbReference>
<comment type="similarity">
    <text evidence="1">Belongs to the PhzF family.</text>
</comment>
<accession>A0A6A4VJT1</accession>
<proteinExistence type="inferred from homology"/>
<dbReference type="EMBL" id="VIIS01001545">
    <property type="protein sequence ID" value="KAF0296647.1"/>
    <property type="molecule type" value="Genomic_DNA"/>
</dbReference>
<protein>
    <submittedName>
        <fullName evidence="3">Phenazine biosynthesis-like domain-containing protein</fullName>
    </submittedName>
</protein>
<dbReference type="NCBIfam" id="TIGR00654">
    <property type="entry name" value="PhzF_family"/>
    <property type="match status" value="1"/>
</dbReference>
<evidence type="ECO:0000256" key="2">
    <source>
        <dbReference type="ARBA" id="ARBA00023235"/>
    </source>
</evidence>
<dbReference type="Gene3D" id="3.10.310.10">
    <property type="entry name" value="Diaminopimelate Epimerase, Chain A, domain 1"/>
    <property type="match status" value="1"/>
</dbReference>
<dbReference type="InterPro" id="IPR003719">
    <property type="entry name" value="Phenazine_PhzF-like"/>
</dbReference>